<dbReference type="AlphaFoldDB" id="A0A382QN72"/>
<proteinExistence type="predicted"/>
<sequence>MAINIIIRTVIAIFSIGLGFMIGMPIMYELAYNASWWDNANSQSLVLRDNLYSIFMLMPLILISVVVLWAYMAATRKTVYDEYA</sequence>
<accession>A0A382QN72</accession>
<keyword evidence="1" id="KW-1133">Transmembrane helix</keyword>
<feature type="transmembrane region" description="Helical" evidence="1">
    <location>
        <begin position="12"/>
        <end position="31"/>
    </location>
</feature>
<reference evidence="2" key="1">
    <citation type="submission" date="2018-05" db="EMBL/GenBank/DDBJ databases">
        <authorList>
            <person name="Lanie J.A."/>
            <person name="Ng W.-L."/>
            <person name="Kazmierczak K.M."/>
            <person name="Andrzejewski T.M."/>
            <person name="Davidsen T.M."/>
            <person name="Wayne K.J."/>
            <person name="Tettelin H."/>
            <person name="Glass J.I."/>
            <person name="Rusch D."/>
            <person name="Podicherti R."/>
            <person name="Tsui H.-C.T."/>
            <person name="Winkler M.E."/>
        </authorList>
    </citation>
    <scope>NUCLEOTIDE SEQUENCE</scope>
</reference>
<gene>
    <name evidence="2" type="ORF">METZ01_LOCUS339760</name>
</gene>
<evidence type="ECO:0000313" key="2">
    <source>
        <dbReference type="EMBL" id="SVC86906.1"/>
    </source>
</evidence>
<evidence type="ECO:0000256" key="1">
    <source>
        <dbReference type="SAM" id="Phobius"/>
    </source>
</evidence>
<protein>
    <submittedName>
        <fullName evidence="2">Uncharacterized protein</fullName>
    </submittedName>
</protein>
<organism evidence="2">
    <name type="scientific">marine metagenome</name>
    <dbReference type="NCBI Taxonomy" id="408172"/>
    <lineage>
        <taxon>unclassified sequences</taxon>
        <taxon>metagenomes</taxon>
        <taxon>ecological metagenomes</taxon>
    </lineage>
</organism>
<feature type="transmembrane region" description="Helical" evidence="1">
    <location>
        <begin position="51"/>
        <end position="71"/>
    </location>
</feature>
<dbReference type="EMBL" id="UINC01115689">
    <property type="protein sequence ID" value="SVC86906.1"/>
    <property type="molecule type" value="Genomic_DNA"/>
</dbReference>
<name>A0A382QN72_9ZZZZ</name>
<keyword evidence="1" id="KW-0812">Transmembrane</keyword>
<keyword evidence="1" id="KW-0472">Membrane</keyword>